<evidence type="ECO:0000256" key="2">
    <source>
        <dbReference type="ARBA" id="ARBA00008548"/>
    </source>
</evidence>
<dbReference type="PANTHER" id="PTHR13580:SF9">
    <property type="entry name" value="AXIN1 UP-REGULATED 1, ISOFORM A"/>
    <property type="match status" value="1"/>
</dbReference>
<keyword evidence="4" id="KW-0805">Transcription regulation</keyword>
<protein>
    <recommendedName>
        <fullName evidence="10">Cysteine/serine-rich nuclear protein N-terminal domain-containing protein</fullName>
    </recommendedName>
</protein>
<evidence type="ECO:0000313" key="11">
    <source>
        <dbReference type="EMBL" id="CAF0769350.1"/>
    </source>
</evidence>
<dbReference type="GO" id="GO:0043565">
    <property type="term" value="F:sequence-specific DNA binding"/>
    <property type="evidence" value="ECO:0007669"/>
    <property type="project" value="TreeGrafter"/>
</dbReference>
<evidence type="ECO:0000256" key="9">
    <source>
        <dbReference type="SAM" id="MobiDB-lite"/>
    </source>
</evidence>
<dbReference type="EMBL" id="CAJNOR010000042">
    <property type="protein sequence ID" value="CAF0769350.1"/>
    <property type="molecule type" value="Genomic_DNA"/>
</dbReference>
<dbReference type="InterPro" id="IPR023260">
    <property type="entry name" value="Cys/Ser-rich_nuc_prot"/>
</dbReference>
<dbReference type="PANTHER" id="PTHR13580">
    <property type="entry name" value="TGF-BETA INDUCED APOPTOSIS PROTEIN"/>
    <property type="match status" value="1"/>
</dbReference>
<keyword evidence="12" id="KW-1185">Reference proteome</keyword>
<evidence type="ECO:0000256" key="5">
    <source>
        <dbReference type="ARBA" id="ARBA00023125"/>
    </source>
</evidence>
<evidence type="ECO:0000256" key="6">
    <source>
        <dbReference type="ARBA" id="ARBA00023159"/>
    </source>
</evidence>
<keyword evidence="7" id="KW-0804">Transcription</keyword>
<evidence type="ECO:0000259" key="10">
    <source>
        <dbReference type="Pfam" id="PF16019"/>
    </source>
</evidence>
<sequence length="371" mass="41513">METPATTKRKHEDGSTNDDGQSTVIDDTNTQPANKKQKKKKNVRFDDVTVYYFARSQGFVSVPSQGTVTLGMVPEHSRVEQYSVTDFLRVRRAIHKSILRERKLLPPSSSNAMDSDNDEDEPLPVDDYYFVQPIATRQRRTLLKQAGLVKIDTTEKYELASIRRSREVCGCSCTRETGGCQPTTCDCYLNGIACQVDRLTFPCPCATMLCKNPLGRLEFNQNRVRNHFFDTITRLEAEKKQDELGNLSLLAFISVHNLALACFTSQQTMSDDLSTITSLLSSIISQIELEEYQIASAVHFLVSSVEDPVMITEESSTMLPMIYSSNVQTTCIPSSSKDHLIPTSRECQKSSLQRKTTNSLSSSAIISTELS</sequence>
<evidence type="ECO:0000256" key="7">
    <source>
        <dbReference type="ARBA" id="ARBA00023163"/>
    </source>
</evidence>
<evidence type="ECO:0000313" key="12">
    <source>
        <dbReference type="Proteomes" id="UP000663828"/>
    </source>
</evidence>
<keyword evidence="8" id="KW-0539">Nucleus</keyword>
<keyword evidence="3" id="KW-0053">Apoptosis</keyword>
<feature type="domain" description="Cysteine/serine-rich nuclear protein N-terminal" evidence="10">
    <location>
        <begin position="38"/>
        <end position="239"/>
    </location>
</feature>
<dbReference type="Proteomes" id="UP000663828">
    <property type="component" value="Unassembled WGS sequence"/>
</dbReference>
<keyword evidence="5" id="KW-0238">DNA-binding</keyword>
<gene>
    <name evidence="11" type="ORF">XAT740_LOCUS1365</name>
</gene>
<dbReference type="PRINTS" id="PR02031">
    <property type="entry name" value="CYSSERRICHNP"/>
</dbReference>
<dbReference type="GO" id="GO:0005634">
    <property type="term" value="C:nucleus"/>
    <property type="evidence" value="ECO:0007669"/>
    <property type="project" value="UniProtKB-SubCell"/>
</dbReference>
<comment type="similarity">
    <text evidence="2">Belongs to the AXUD1 family.</text>
</comment>
<name>A0A813QNF4_ADIRI</name>
<comment type="caution">
    <text evidence="11">The sequence shown here is derived from an EMBL/GenBank/DDBJ whole genome shotgun (WGS) entry which is preliminary data.</text>
</comment>
<accession>A0A813QNF4</accession>
<dbReference type="InterPro" id="IPR031972">
    <property type="entry name" value="CSRNP_N"/>
</dbReference>
<comment type="subcellular location">
    <subcellularLocation>
        <location evidence="1">Nucleus</location>
    </subcellularLocation>
</comment>
<dbReference type="Pfam" id="PF16019">
    <property type="entry name" value="CSRNP_N"/>
    <property type="match status" value="1"/>
</dbReference>
<feature type="region of interest" description="Disordered" evidence="9">
    <location>
        <begin position="1"/>
        <end position="40"/>
    </location>
</feature>
<reference evidence="11" key="1">
    <citation type="submission" date="2021-02" db="EMBL/GenBank/DDBJ databases">
        <authorList>
            <person name="Nowell W R."/>
        </authorList>
    </citation>
    <scope>NUCLEOTIDE SEQUENCE</scope>
</reference>
<evidence type="ECO:0000256" key="3">
    <source>
        <dbReference type="ARBA" id="ARBA00022703"/>
    </source>
</evidence>
<keyword evidence="6" id="KW-0010">Activator</keyword>
<evidence type="ECO:0000256" key="4">
    <source>
        <dbReference type="ARBA" id="ARBA00023015"/>
    </source>
</evidence>
<organism evidence="11 12">
    <name type="scientific">Adineta ricciae</name>
    <name type="common">Rotifer</name>
    <dbReference type="NCBI Taxonomy" id="249248"/>
    <lineage>
        <taxon>Eukaryota</taxon>
        <taxon>Metazoa</taxon>
        <taxon>Spiralia</taxon>
        <taxon>Gnathifera</taxon>
        <taxon>Rotifera</taxon>
        <taxon>Eurotatoria</taxon>
        <taxon>Bdelloidea</taxon>
        <taxon>Adinetida</taxon>
        <taxon>Adinetidae</taxon>
        <taxon>Adineta</taxon>
    </lineage>
</organism>
<evidence type="ECO:0000256" key="8">
    <source>
        <dbReference type="ARBA" id="ARBA00023242"/>
    </source>
</evidence>
<dbReference type="GO" id="GO:0000981">
    <property type="term" value="F:DNA-binding transcription factor activity, RNA polymerase II-specific"/>
    <property type="evidence" value="ECO:0007669"/>
    <property type="project" value="TreeGrafter"/>
</dbReference>
<dbReference type="AlphaFoldDB" id="A0A813QNF4"/>
<proteinExistence type="inferred from homology"/>
<evidence type="ECO:0000256" key="1">
    <source>
        <dbReference type="ARBA" id="ARBA00004123"/>
    </source>
</evidence>
<dbReference type="GO" id="GO:0006915">
    <property type="term" value="P:apoptotic process"/>
    <property type="evidence" value="ECO:0007669"/>
    <property type="project" value="UniProtKB-KW"/>
</dbReference>
<feature type="compositionally biased region" description="Polar residues" evidence="9">
    <location>
        <begin position="17"/>
        <end position="34"/>
    </location>
</feature>